<protein>
    <submittedName>
        <fullName evidence="1">Uncharacterized protein</fullName>
    </submittedName>
</protein>
<evidence type="ECO:0000313" key="2">
    <source>
        <dbReference type="Proteomes" id="UP000285236"/>
    </source>
</evidence>
<organism evidence="1 2">
    <name type="scientific">Segatella copri</name>
    <dbReference type="NCBI Taxonomy" id="165179"/>
    <lineage>
        <taxon>Bacteria</taxon>
        <taxon>Pseudomonadati</taxon>
        <taxon>Bacteroidota</taxon>
        <taxon>Bacteroidia</taxon>
        <taxon>Bacteroidales</taxon>
        <taxon>Prevotellaceae</taxon>
        <taxon>Segatella</taxon>
    </lineage>
</organism>
<evidence type="ECO:0000313" key="1">
    <source>
        <dbReference type="EMBL" id="RGU99872.1"/>
    </source>
</evidence>
<sequence>MRAQAPLADQNSGRAIASPATSLALMLRARAWEWDKDPLFARGGQGSRKISYNIKFKLVLLNQYPDKNTLKAILIW</sequence>
<name>A0AA92TTR5_9BACT</name>
<dbReference type="EMBL" id="QRYP01000004">
    <property type="protein sequence ID" value="RGU99872.1"/>
    <property type="molecule type" value="Genomic_DNA"/>
</dbReference>
<comment type="caution">
    <text evidence="1">The sequence shown here is derived from an EMBL/GenBank/DDBJ whole genome shotgun (WGS) entry which is preliminary data.</text>
</comment>
<dbReference type="Proteomes" id="UP000285236">
    <property type="component" value="Unassembled WGS sequence"/>
</dbReference>
<reference evidence="1 2" key="1">
    <citation type="submission" date="2018-08" db="EMBL/GenBank/DDBJ databases">
        <title>A genome reference for cultivated species of the human gut microbiota.</title>
        <authorList>
            <person name="Zou Y."/>
            <person name="Xue W."/>
            <person name="Luo G."/>
        </authorList>
    </citation>
    <scope>NUCLEOTIDE SEQUENCE [LARGE SCALE GENOMIC DNA]</scope>
    <source>
        <strain evidence="1 2">AF15-25</strain>
    </source>
</reference>
<proteinExistence type="predicted"/>
<gene>
    <name evidence="1" type="ORF">DWW35_02650</name>
</gene>
<dbReference type="AlphaFoldDB" id="A0AA92TTR5"/>
<accession>A0AA92TTR5</accession>